<protein>
    <submittedName>
        <fullName evidence="1">Uncharacterized protein</fullName>
    </submittedName>
</protein>
<comment type="caution">
    <text evidence="1">The sequence shown here is derived from an EMBL/GenBank/DDBJ whole genome shotgun (WGS) entry which is preliminary data.</text>
</comment>
<reference evidence="1 2" key="1">
    <citation type="journal article" date="2020" name="Cell">
        <title>Large-Scale Comparative Analyses of Tick Genomes Elucidate Their Genetic Diversity and Vector Capacities.</title>
        <authorList>
            <consortium name="Tick Genome and Microbiome Consortium (TIGMIC)"/>
            <person name="Jia N."/>
            <person name="Wang J."/>
            <person name="Shi W."/>
            <person name="Du L."/>
            <person name="Sun Y."/>
            <person name="Zhan W."/>
            <person name="Jiang J.F."/>
            <person name="Wang Q."/>
            <person name="Zhang B."/>
            <person name="Ji P."/>
            <person name="Bell-Sakyi L."/>
            <person name="Cui X.M."/>
            <person name="Yuan T.T."/>
            <person name="Jiang B.G."/>
            <person name="Yang W.F."/>
            <person name="Lam T.T."/>
            <person name="Chang Q.C."/>
            <person name="Ding S.J."/>
            <person name="Wang X.J."/>
            <person name="Zhu J.G."/>
            <person name="Ruan X.D."/>
            <person name="Zhao L."/>
            <person name="Wei J.T."/>
            <person name="Ye R.Z."/>
            <person name="Que T.C."/>
            <person name="Du C.H."/>
            <person name="Zhou Y.H."/>
            <person name="Cheng J.X."/>
            <person name="Dai P.F."/>
            <person name="Guo W.B."/>
            <person name="Han X.H."/>
            <person name="Huang E.J."/>
            <person name="Li L.F."/>
            <person name="Wei W."/>
            <person name="Gao Y.C."/>
            <person name="Liu J.Z."/>
            <person name="Shao H.Z."/>
            <person name="Wang X."/>
            <person name="Wang C.C."/>
            <person name="Yang T.C."/>
            <person name="Huo Q.B."/>
            <person name="Li W."/>
            <person name="Chen H.Y."/>
            <person name="Chen S.E."/>
            <person name="Zhou L.G."/>
            <person name="Ni X.B."/>
            <person name="Tian J.H."/>
            <person name="Sheng Y."/>
            <person name="Liu T."/>
            <person name="Pan Y.S."/>
            <person name="Xia L.Y."/>
            <person name="Li J."/>
            <person name="Zhao F."/>
            <person name="Cao W.C."/>
        </authorList>
    </citation>
    <scope>NUCLEOTIDE SEQUENCE [LARGE SCALE GENOMIC DNA]</scope>
    <source>
        <strain evidence="1">Iper-2018</strain>
    </source>
</reference>
<proteinExistence type="predicted"/>
<dbReference type="EMBL" id="JABSTQ010006128">
    <property type="protein sequence ID" value="KAG0437870.1"/>
    <property type="molecule type" value="Genomic_DNA"/>
</dbReference>
<organism evidence="1 2">
    <name type="scientific">Ixodes persulcatus</name>
    <name type="common">Taiga tick</name>
    <dbReference type="NCBI Taxonomy" id="34615"/>
    <lineage>
        <taxon>Eukaryota</taxon>
        <taxon>Metazoa</taxon>
        <taxon>Ecdysozoa</taxon>
        <taxon>Arthropoda</taxon>
        <taxon>Chelicerata</taxon>
        <taxon>Arachnida</taxon>
        <taxon>Acari</taxon>
        <taxon>Parasitiformes</taxon>
        <taxon>Ixodida</taxon>
        <taxon>Ixodoidea</taxon>
        <taxon>Ixodidae</taxon>
        <taxon>Ixodinae</taxon>
        <taxon>Ixodes</taxon>
    </lineage>
</organism>
<evidence type="ECO:0000313" key="1">
    <source>
        <dbReference type="EMBL" id="KAG0437870.1"/>
    </source>
</evidence>
<dbReference type="Proteomes" id="UP000805193">
    <property type="component" value="Unassembled WGS sequence"/>
</dbReference>
<gene>
    <name evidence="1" type="ORF">HPB47_017250</name>
</gene>
<name>A0AC60QPS3_IXOPE</name>
<sequence>MYHLRQTFPKDIIFIRGDFNARHLAWGYDTSKPTTTIQNICPLSLTSNICKLMELMALARIQWHLNKEDRLYHCKSGFRSGLSTKENFLMLHHDVLADPSSIQPKTIVAEDVQKAFD</sequence>
<evidence type="ECO:0000313" key="2">
    <source>
        <dbReference type="Proteomes" id="UP000805193"/>
    </source>
</evidence>
<accession>A0AC60QPS3</accession>
<keyword evidence="2" id="KW-1185">Reference proteome</keyword>